<sequence length="60" mass="6537">MFEHIAGIVSIIIALCEFYFASQYFKIVKTQGASSFSLLAIWSSVAFGIILLILGLPLAL</sequence>
<protein>
    <submittedName>
        <fullName evidence="2">Uncharacterized protein</fullName>
    </submittedName>
</protein>
<name>A0A7X6N2S4_9LACO</name>
<dbReference type="Proteomes" id="UP000549765">
    <property type="component" value="Unassembled WGS sequence"/>
</dbReference>
<dbReference type="EMBL" id="JAAXPN010000001">
    <property type="protein sequence ID" value="NKZ23549.1"/>
    <property type="molecule type" value="Genomic_DNA"/>
</dbReference>
<gene>
    <name evidence="2" type="ORF">HF964_01830</name>
</gene>
<keyword evidence="3" id="KW-1185">Reference proteome</keyword>
<proteinExistence type="predicted"/>
<accession>A0A7X6N2S4</accession>
<evidence type="ECO:0000256" key="1">
    <source>
        <dbReference type="SAM" id="Phobius"/>
    </source>
</evidence>
<reference evidence="2 3" key="1">
    <citation type="submission" date="2020-04" db="EMBL/GenBank/DDBJ databases">
        <title>MicrobeNet Type strains.</title>
        <authorList>
            <person name="Nicholson A.C."/>
        </authorList>
    </citation>
    <scope>NUCLEOTIDE SEQUENCE [LARGE SCALE GENOMIC DNA]</scope>
    <source>
        <strain evidence="2 3">CCUG 61472</strain>
    </source>
</reference>
<keyword evidence="1" id="KW-1133">Transmembrane helix</keyword>
<comment type="caution">
    <text evidence="2">The sequence shown here is derived from an EMBL/GenBank/DDBJ whole genome shotgun (WGS) entry which is preliminary data.</text>
</comment>
<feature type="transmembrane region" description="Helical" evidence="1">
    <location>
        <begin position="37"/>
        <end position="59"/>
    </location>
</feature>
<keyword evidence="1" id="KW-0472">Membrane</keyword>
<feature type="transmembrane region" description="Helical" evidence="1">
    <location>
        <begin position="6"/>
        <end position="25"/>
    </location>
</feature>
<dbReference type="AlphaFoldDB" id="A0A7X6N2S4"/>
<keyword evidence="1" id="KW-0812">Transmembrane</keyword>
<evidence type="ECO:0000313" key="2">
    <source>
        <dbReference type="EMBL" id="NKZ23549.1"/>
    </source>
</evidence>
<evidence type="ECO:0000313" key="3">
    <source>
        <dbReference type="Proteomes" id="UP000549765"/>
    </source>
</evidence>
<organism evidence="2 3">
    <name type="scientific">Periweissella fabalis</name>
    <dbReference type="NCBI Taxonomy" id="1070421"/>
    <lineage>
        <taxon>Bacteria</taxon>
        <taxon>Bacillati</taxon>
        <taxon>Bacillota</taxon>
        <taxon>Bacilli</taxon>
        <taxon>Lactobacillales</taxon>
        <taxon>Lactobacillaceae</taxon>
        <taxon>Periweissella</taxon>
    </lineage>
</organism>
<dbReference type="RefSeq" id="WP_168721336.1">
    <property type="nucleotide sequence ID" value="NZ_JAAXPN010000001.1"/>
</dbReference>